<feature type="binding site" description="axial binding residue" evidence="12">
    <location>
        <position position="172"/>
    </location>
    <ligand>
        <name>heme</name>
        <dbReference type="ChEBI" id="CHEBI:30413"/>
    </ligand>
    <ligandPart>
        <name>Fe</name>
        <dbReference type="ChEBI" id="CHEBI:18248"/>
    </ligandPart>
</feature>
<comment type="subcellular location">
    <subcellularLocation>
        <location evidence="2">Membrane</location>
        <topology evidence="2">Single-pass membrane protein</topology>
    </subcellularLocation>
</comment>
<dbReference type="InParanoid" id="V4T399"/>
<comment type="cofactor">
    <cofactor evidence="1 12">
        <name>heme</name>
        <dbReference type="ChEBI" id="CHEBI:30413"/>
    </cofactor>
</comment>
<accession>V4T399</accession>
<dbReference type="PRINTS" id="PR00463">
    <property type="entry name" value="EP450I"/>
</dbReference>
<keyword evidence="11" id="KW-0472">Membrane</keyword>
<dbReference type="Gene3D" id="1.10.630.10">
    <property type="entry name" value="Cytochrome P450"/>
    <property type="match status" value="2"/>
</dbReference>
<dbReference type="PANTHER" id="PTHR47953:SF19">
    <property type="entry name" value="OS06G0641600 PROTEIN"/>
    <property type="match status" value="1"/>
</dbReference>
<dbReference type="GO" id="GO:0020037">
    <property type="term" value="F:heme binding"/>
    <property type="evidence" value="ECO:0007669"/>
    <property type="project" value="InterPro"/>
</dbReference>
<evidence type="ECO:0000256" key="9">
    <source>
        <dbReference type="ARBA" id="ARBA00023004"/>
    </source>
</evidence>
<evidence type="ECO:0000256" key="3">
    <source>
        <dbReference type="ARBA" id="ARBA00010617"/>
    </source>
</evidence>
<dbReference type="InterPro" id="IPR002401">
    <property type="entry name" value="Cyt_P450_E_grp-I"/>
</dbReference>
<protein>
    <recommendedName>
        <fullName evidence="16">Cytochrome P450</fullName>
    </recommendedName>
</protein>
<evidence type="ECO:0000256" key="12">
    <source>
        <dbReference type="PIRSR" id="PIRSR602401-1"/>
    </source>
</evidence>
<dbReference type="PRINTS" id="PR00385">
    <property type="entry name" value="P450"/>
</dbReference>
<dbReference type="InterPro" id="IPR001128">
    <property type="entry name" value="Cyt_P450"/>
</dbReference>
<proteinExistence type="inferred from homology"/>
<dbReference type="Pfam" id="PF00067">
    <property type="entry name" value="p450"/>
    <property type="match status" value="2"/>
</dbReference>
<feature type="non-terminal residue" evidence="14">
    <location>
        <position position="1"/>
    </location>
</feature>
<keyword evidence="9 12" id="KW-0408">Iron</keyword>
<evidence type="ECO:0000256" key="4">
    <source>
        <dbReference type="ARBA" id="ARBA00022617"/>
    </source>
</evidence>
<evidence type="ECO:0000313" key="15">
    <source>
        <dbReference type="Proteomes" id="UP000030687"/>
    </source>
</evidence>
<dbReference type="EMBL" id="KI536799">
    <property type="protein sequence ID" value="ESR45865.1"/>
    <property type="molecule type" value="Genomic_DNA"/>
</dbReference>
<keyword evidence="15" id="KW-1185">Reference proteome</keyword>
<evidence type="ECO:0008006" key="16">
    <source>
        <dbReference type="Google" id="ProtNLM"/>
    </source>
</evidence>
<dbReference type="GO" id="GO:0004497">
    <property type="term" value="F:monooxygenase activity"/>
    <property type="evidence" value="ECO:0007669"/>
    <property type="project" value="UniProtKB-KW"/>
</dbReference>
<dbReference type="InterPro" id="IPR052306">
    <property type="entry name" value="CYP450_71D"/>
</dbReference>
<evidence type="ECO:0000256" key="6">
    <source>
        <dbReference type="ARBA" id="ARBA00022723"/>
    </source>
</evidence>
<dbReference type="GO" id="GO:0016020">
    <property type="term" value="C:membrane"/>
    <property type="evidence" value="ECO:0007669"/>
    <property type="project" value="UniProtKB-SubCell"/>
</dbReference>
<sequence length="235" mass="27052">ISENSNIAEGANVSDLFASIKFHQLIGGFKSRVQKMHQQADTIMSNIIGEHRKCRAAKSEEEDLVDVLLKVQDQVGTTFDWAFSEIMKNPIMLKNAEAERREVFNSKGKVDEMQYLKLILKETLKLHPLAPLDSKYWTEPERFIPDRFLECSIDYKGNNFEYIPFGAGRRICPGISFADAIMKLSLVVLLYHFDWTLPNEMKHEDLDMTETFSVGIRTKDDMYIIPTLYHPSPVD</sequence>
<gene>
    <name evidence="14" type="ORF">CICLE_v10003849mg</name>
</gene>
<evidence type="ECO:0000256" key="7">
    <source>
        <dbReference type="ARBA" id="ARBA00022989"/>
    </source>
</evidence>
<reference evidence="14 15" key="1">
    <citation type="submission" date="2013-10" db="EMBL/GenBank/DDBJ databases">
        <authorList>
            <consortium name="International Citrus Genome Consortium"/>
            <person name="Jenkins J."/>
            <person name="Schmutz J."/>
            <person name="Prochnik S."/>
            <person name="Rokhsar D."/>
            <person name="Gmitter F."/>
            <person name="Ollitrault P."/>
            <person name="Machado M."/>
            <person name="Talon M."/>
            <person name="Wincker P."/>
            <person name="Jaillon O."/>
            <person name="Morgante M."/>
        </authorList>
    </citation>
    <scope>NUCLEOTIDE SEQUENCE</scope>
    <source>
        <strain evidence="15">cv. Clemenules</strain>
    </source>
</reference>
<dbReference type="GO" id="GO:0005506">
    <property type="term" value="F:iron ion binding"/>
    <property type="evidence" value="ECO:0007669"/>
    <property type="project" value="InterPro"/>
</dbReference>
<dbReference type="eggNOG" id="KOG0156">
    <property type="taxonomic scope" value="Eukaryota"/>
</dbReference>
<dbReference type="SUPFAM" id="SSF48264">
    <property type="entry name" value="Cytochrome P450"/>
    <property type="match status" value="1"/>
</dbReference>
<dbReference type="InterPro" id="IPR017972">
    <property type="entry name" value="Cyt_P450_CS"/>
</dbReference>
<dbReference type="PANTHER" id="PTHR47953">
    <property type="entry name" value="OS08G0105600 PROTEIN"/>
    <property type="match status" value="1"/>
</dbReference>
<keyword evidence="6 12" id="KW-0479">Metal-binding</keyword>
<keyword evidence="10 13" id="KW-0503">Monooxygenase</keyword>
<keyword evidence="5" id="KW-0812">Transmembrane</keyword>
<dbReference type="OMA" id="WAFSEIM"/>
<dbReference type="GO" id="GO:0016705">
    <property type="term" value="F:oxidoreductase activity, acting on paired donors, with incorporation or reduction of molecular oxygen"/>
    <property type="evidence" value="ECO:0007669"/>
    <property type="project" value="InterPro"/>
</dbReference>
<keyword evidence="7" id="KW-1133">Transmembrane helix</keyword>
<name>V4T399_CITCL</name>
<evidence type="ECO:0000256" key="11">
    <source>
        <dbReference type="ARBA" id="ARBA00023136"/>
    </source>
</evidence>
<evidence type="ECO:0000256" key="5">
    <source>
        <dbReference type="ARBA" id="ARBA00022692"/>
    </source>
</evidence>
<evidence type="ECO:0000256" key="1">
    <source>
        <dbReference type="ARBA" id="ARBA00001971"/>
    </source>
</evidence>
<comment type="similarity">
    <text evidence="3 13">Belongs to the cytochrome P450 family.</text>
</comment>
<dbReference type="KEGG" id="cic:CICLE_v10003849mg"/>
<dbReference type="Gramene" id="ESR45865">
    <property type="protein sequence ID" value="ESR45865"/>
    <property type="gene ID" value="CICLE_v10003849mg"/>
</dbReference>
<keyword evidence="4 12" id="KW-0349">Heme</keyword>
<organism evidence="14 15">
    <name type="scientific">Citrus clementina</name>
    <name type="common">Clementine</name>
    <name type="synonym">Citrus deliciosa x Citrus sinensis</name>
    <dbReference type="NCBI Taxonomy" id="85681"/>
    <lineage>
        <taxon>Eukaryota</taxon>
        <taxon>Viridiplantae</taxon>
        <taxon>Streptophyta</taxon>
        <taxon>Embryophyta</taxon>
        <taxon>Tracheophyta</taxon>
        <taxon>Spermatophyta</taxon>
        <taxon>Magnoliopsida</taxon>
        <taxon>eudicotyledons</taxon>
        <taxon>Gunneridae</taxon>
        <taxon>Pentapetalae</taxon>
        <taxon>rosids</taxon>
        <taxon>malvids</taxon>
        <taxon>Sapindales</taxon>
        <taxon>Rutaceae</taxon>
        <taxon>Aurantioideae</taxon>
        <taxon>Citrus</taxon>
    </lineage>
</organism>
<evidence type="ECO:0000256" key="13">
    <source>
        <dbReference type="RuleBase" id="RU000461"/>
    </source>
</evidence>
<keyword evidence="8 13" id="KW-0560">Oxidoreductase</keyword>
<evidence type="ECO:0000313" key="14">
    <source>
        <dbReference type="EMBL" id="ESR45865.1"/>
    </source>
</evidence>
<evidence type="ECO:0000256" key="2">
    <source>
        <dbReference type="ARBA" id="ARBA00004167"/>
    </source>
</evidence>
<dbReference type="PROSITE" id="PS00086">
    <property type="entry name" value="CYTOCHROME_P450"/>
    <property type="match status" value="1"/>
</dbReference>
<dbReference type="Proteomes" id="UP000030687">
    <property type="component" value="Unassembled WGS sequence"/>
</dbReference>
<dbReference type="InterPro" id="IPR036396">
    <property type="entry name" value="Cyt_P450_sf"/>
</dbReference>
<dbReference type="AlphaFoldDB" id="V4T399"/>
<evidence type="ECO:0000256" key="8">
    <source>
        <dbReference type="ARBA" id="ARBA00023002"/>
    </source>
</evidence>
<evidence type="ECO:0000256" key="10">
    <source>
        <dbReference type="ARBA" id="ARBA00023033"/>
    </source>
</evidence>